<evidence type="ECO:0000256" key="6">
    <source>
        <dbReference type="ARBA" id="ARBA00023201"/>
    </source>
</evidence>
<keyword evidence="5 7" id="KW-0472">Membrane</keyword>
<protein>
    <recommendedName>
        <fullName evidence="7">Na(+)/H(+) antiporter NhaA</fullName>
    </recommendedName>
    <alternativeName>
        <fullName evidence="7">Sodium/proton antiporter NhaA</fullName>
    </alternativeName>
</protein>
<evidence type="ECO:0000256" key="4">
    <source>
        <dbReference type="ARBA" id="ARBA00022989"/>
    </source>
</evidence>
<keyword evidence="6 7" id="KW-0739">Sodium transport</keyword>
<feature type="transmembrane region" description="Helical" evidence="7">
    <location>
        <begin position="155"/>
        <end position="177"/>
    </location>
</feature>
<feature type="transmembrane region" description="Helical" evidence="7">
    <location>
        <begin position="21"/>
        <end position="39"/>
    </location>
</feature>
<comment type="function">
    <text evidence="7">Na(+)/H(+) antiporter that extrudes sodium in exchange for external protons.</text>
</comment>
<evidence type="ECO:0000256" key="5">
    <source>
        <dbReference type="ARBA" id="ARBA00023136"/>
    </source>
</evidence>
<dbReference type="NCBIfam" id="NF007112">
    <property type="entry name" value="PRK09561.1"/>
    <property type="match status" value="1"/>
</dbReference>
<name>A0A975HJ83_9GAMM</name>
<keyword evidence="9" id="KW-1185">Reference proteome</keyword>
<feature type="transmembrane region" description="Helical" evidence="7">
    <location>
        <begin position="59"/>
        <end position="78"/>
    </location>
</feature>
<dbReference type="RefSeq" id="WP_208833076.1">
    <property type="nucleotide sequence ID" value="NZ_CP072110.1"/>
</dbReference>
<dbReference type="Gene3D" id="1.20.1530.10">
    <property type="entry name" value="Na+/H+ antiporter like domain"/>
    <property type="match status" value="1"/>
</dbReference>
<organism evidence="8 9">
    <name type="scientific">Psychrosphaera ytuae</name>
    <dbReference type="NCBI Taxonomy" id="2820710"/>
    <lineage>
        <taxon>Bacteria</taxon>
        <taxon>Pseudomonadati</taxon>
        <taxon>Pseudomonadota</taxon>
        <taxon>Gammaproteobacteria</taxon>
        <taxon>Alteromonadales</taxon>
        <taxon>Pseudoalteromonadaceae</taxon>
        <taxon>Psychrosphaera</taxon>
    </lineage>
</organism>
<keyword evidence="7" id="KW-0915">Sodium</keyword>
<feature type="transmembrane region" description="Helical" evidence="7">
    <location>
        <begin position="334"/>
        <end position="356"/>
    </location>
</feature>
<dbReference type="KEGG" id="psym:J1N51_06255"/>
<keyword evidence="3 7" id="KW-0812">Transmembrane</keyword>
<comment type="subcellular location">
    <subcellularLocation>
        <location evidence="1">Cell inner membrane</location>
        <topology evidence="1">Multi-pass membrane protein</topology>
    </subcellularLocation>
    <subcellularLocation>
        <location evidence="7">Cell membrane</location>
        <topology evidence="7">Multi-pass membrane protein</topology>
    </subcellularLocation>
</comment>
<evidence type="ECO:0000313" key="8">
    <source>
        <dbReference type="EMBL" id="QTH65041.1"/>
    </source>
</evidence>
<dbReference type="GO" id="GO:0006885">
    <property type="term" value="P:regulation of pH"/>
    <property type="evidence" value="ECO:0007669"/>
    <property type="project" value="UniProtKB-UniRule"/>
</dbReference>
<keyword evidence="4 7" id="KW-1133">Transmembrane helix</keyword>
<comment type="catalytic activity">
    <reaction evidence="7">
        <text>Na(+)(in) + 2 H(+)(out) = Na(+)(out) + 2 H(+)(in)</text>
        <dbReference type="Rhea" id="RHEA:29251"/>
        <dbReference type="ChEBI" id="CHEBI:15378"/>
        <dbReference type="ChEBI" id="CHEBI:29101"/>
    </reaction>
</comment>
<dbReference type="HAMAP" id="MF_01844">
    <property type="entry name" value="NhaA"/>
    <property type="match status" value="1"/>
</dbReference>
<dbReference type="AlphaFoldDB" id="A0A975HJ83"/>
<dbReference type="GO" id="GO:0005886">
    <property type="term" value="C:plasma membrane"/>
    <property type="evidence" value="ECO:0007669"/>
    <property type="project" value="UniProtKB-SubCell"/>
</dbReference>
<evidence type="ECO:0000256" key="1">
    <source>
        <dbReference type="ARBA" id="ARBA00004429"/>
    </source>
</evidence>
<dbReference type="Proteomes" id="UP000682739">
    <property type="component" value="Chromosome"/>
</dbReference>
<dbReference type="NCBIfam" id="NF007111">
    <property type="entry name" value="PRK09560.1"/>
    <property type="match status" value="1"/>
</dbReference>
<feature type="transmembrane region" description="Helical" evidence="7">
    <location>
        <begin position="125"/>
        <end position="148"/>
    </location>
</feature>
<dbReference type="InterPro" id="IPR004670">
    <property type="entry name" value="NhaA"/>
</dbReference>
<comment type="similarity">
    <text evidence="7">Belongs to the NhaA Na(+)/H(+) (TC 2.A.33) antiporter family.</text>
</comment>
<evidence type="ECO:0000256" key="7">
    <source>
        <dbReference type="HAMAP-Rule" id="MF_01844"/>
    </source>
</evidence>
<feature type="transmembrane region" description="Helical" evidence="7">
    <location>
        <begin position="368"/>
        <end position="386"/>
    </location>
</feature>
<evidence type="ECO:0000256" key="3">
    <source>
        <dbReference type="ARBA" id="ARBA00022692"/>
    </source>
</evidence>
<accession>A0A975HJ83</accession>
<keyword evidence="7" id="KW-0813">Transport</keyword>
<feature type="transmembrane region" description="Helical" evidence="7">
    <location>
        <begin position="98"/>
        <end position="119"/>
    </location>
</feature>
<keyword evidence="2 7" id="KW-1003">Cell membrane</keyword>
<keyword evidence="7" id="KW-0050">Antiport</keyword>
<dbReference type="PANTHER" id="PTHR30341">
    <property type="entry name" value="SODIUM ION/PROTON ANTIPORTER NHAA-RELATED"/>
    <property type="match status" value="1"/>
</dbReference>
<dbReference type="EMBL" id="CP072110">
    <property type="protein sequence ID" value="QTH65041.1"/>
    <property type="molecule type" value="Genomic_DNA"/>
</dbReference>
<feature type="transmembrane region" description="Helical" evidence="7">
    <location>
        <begin position="294"/>
        <end position="322"/>
    </location>
</feature>
<sequence>MNQTDHSFIRQFFKMESSGGILLFLSAILAIICANTALVEHYELFLSTPVEVRVGALHIAKPLLLWINDGLMAVFFFLVGLELKRELMEGELSDKRNIILPGVGAIGGMALPALVYVYFNHDDPVAVQGWAIPAATDIAFALGVLTLLGSRVPVALKVFLTSLAIFDDIGAILIIAFFYTSKISLGALIVVALCLPLLAWLNKKNVVSYSPYIFIGIVMWVATLKSGVHATLAGVVMAMFIPMRSKENPDFSPVKELEHDLHSVVAFFVLPVFAFANAGLNLTGVGIEQVFHNVPVGIALGLIIGKQVGIFGLCFIAIKLGLASLPKGMNMMSLYGTAALCGIGFTMSLFIGGLAFEETGVNLLFDERLGIIVGSLISGVIGFLVLKASLKDKPTV</sequence>
<feature type="transmembrane region" description="Helical" evidence="7">
    <location>
        <begin position="213"/>
        <end position="241"/>
    </location>
</feature>
<evidence type="ECO:0000313" key="9">
    <source>
        <dbReference type="Proteomes" id="UP000682739"/>
    </source>
</evidence>
<feature type="transmembrane region" description="Helical" evidence="7">
    <location>
        <begin position="261"/>
        <end position="282"/>
    </location>
</feature>
<reference evidence="8" key="1">
    <citation type="submission" date="2021-03" db="EMBL/GenBank/DDBJ databases">
        <title>Description of Psychrosphaera ytuae sp. nov. isolated from deep sea sediment of South China Sea.</title>
        <authorList>
            <person name="Zhang J."/>
            <person name="Xu X.-D."/>
        </authorList>
    </citation>
    <scope>NUCLEOTIDE SEQUENCE</scope>
    <source>
        <strain evidence="8">MTZ26</strain>
    </source>
</reference>
<proteinExistence type="inferred from homology"/>
<dbReference type="NCBIfam" id="TIGR00773">
    <property type="entry name" value="NhaA"/>
    <property type="match status" value="1"/>
</dbReference>
<evidence type="ECO:0000256" key="2">
    <source>
        <dbReference type="ARBA" id="ARBA00022475"/>
    </source>
</evidence>
<feature type="transmembrane region" description="Helical" evidence="7">
    <location>
        <begin position="183"/>
        <end position="201"/>
    </location>
</feature>
<gene>
    <name evidence="7 8" type="primary">nhaA</name>
    <name evidence="8" type="ORF">J1N51_06255</name>
</gene>
<dbReference type="PANTHER" id="PTHR30341:SF0">
    <property type="entry name" value="NA(+)_H(+) ANTIPORTER NHAA"/>
    <property type="match status" value="1"/>
</dbReference>
<dbReference type="Pfam" id="PF06965">
    <property type="entry name" value="Na_H_antiport_1"/>
    <property type="match status" value="1"/>
</dbReference>
<dbReference type="InterPro" id="IPR023171">
    <property type="entry name" value="Na/H_antiporter_dom_sf"/>
</dbReference>
<keyword evidence="7" id="KW-0406">Ion transport</keyword>
<dbReference type="GO" id="GO:0015385">
    <property type="term" value="F:sodium:proton antiporter activity"/>
    <property type="evidence" value="ECO:0007669"/>
    <property type="project" value="UniProtKB-UniRule"/>
</dbReference>